<evidence type="ECO:0000256" key="1">
    <source>
        <dbReference type="SAM" id="Phobius"/>
    </source>
</evidence>
<keyword evidence="1" id="KW-0812">Transmembrane</keyword>
<proteinExistence type="predicted"/>
<name>A0A812JHG3_9DINO</name>
<feature type="transmembrane region" description="Helical" evidence="1">
    <location>
        <begin position="80"/>
        <end position="103"/>
    </location>
</feature>
<comment type="caution">
    <text evidence="2">The sequence shown here is derived from an EMBL/GenBank/DDBJ whole genome shotgun (WGS) entry which is preliminary data.</text>
</comment>
<feature type="transmembrane region" description="Helical" evidence="1">
    <location>
        <begin position="247"/>
        <end position="274"/>
    </location>
</feature>
<dbReference type="InterPro" id="IPR035897">
    <property type="entry name" value="Toll_tir_struct_dom_sf"/>
</dbReference>
<dbReference type="OrthoDB" id="423576at2759"/>
<accession>A0A812JHG3</accession>
<evidence type="ECO:0000313" key="3">
    <source>
        <dbReference type="Proteomes" id="UP000604046"/>
    </source>
</evidence>
<sequence>MAAPTNVADGLFKAANAWQVSTDLAWHNTEVAPDELVYKSLPHVDSVDIFVSHSWDCSSWMKYLALCQFLNFNMAANSAVLAWISTALFLLLRAGGVIELAVSMAGTNFLTYSLVYFPMAVFCLVYFFGHTLCRKTFWFDRICVNQTDLELKAKALDALPHFVANSSEMLILLDEKYLERLWCNYEIAIFSRRSRGPQSMHFMPLWLPIWILSTVAIDFLGVLALTVCMPTGSAGVDPPESEADTRLGFFLLTFEAWTAPGLVYAFSVIFSFVVHYRRLQFHNTLLDRMASFDFRDAKCKLESDRALIESQIVHLFDEAYEPPLRVAIDVPEDVHPTTEADMPLISQEVMHAIRPITSYPSEEEVLQQFNAYVRGPMRENLLNAIGSEVDIPWKLCAVSFLPLTFDALAVTLGCEGQPCHMSAKHEGYASSATYVISNFLGFAIECFLGYPSIHPIMLRVLRVFTSSVDHLSLRLVLGALSAITVYVYVFSSAAAVIGFLMVSITRFSPAWLAAGIVTFTILTAQSCMLFLKGKVHLPSCRMLS</sequence>
<keyword evidence="1" id="KW-0472">Membrane</keyword>
<reference evidence="2" key="1">
    <citation type="submission" date="2021-02" db="EMBL/GenBank/DDBJ databases">
        <authorList>
            <person name="Dougan E. K."/>
            <person name="Rhodes N."/>
            <person name="Thang M."/>
            <person name="Chan C."/>
        </authorList>
    </citation>
    <scope>NUCLEOTIDE SEQUENCE</scope>
</reference>
<feature type="transmembrane region" description="Helical" evidence="1">
    <location>
        <begin position="202"/>
        <end position="227"/>
    </location>
</feature>
<organism evidence="2 3">
    <name type="scientific">Symbiodinium natans</name>
    <dbReference type="NCBI Taxonomy" id="878477"/>
    <lineage>
        <taxon>Eukaryota</taxon>
        <taxon>Sar</taxon>
        <taxon>Alveolata</taxon>
        <taxon>Dinophyceae</taxon>
        <taxon>Suessiales</taxon>
        <taxon>Symbiodiniaceae</taxon>
        <taxon>Symbiodinium</taxon>
    </lineage>
</organism>
<keyword evidence="1" id="KW-1133">Transmembrane helix</keyword>
<gene>
    <name evidence="2" type="ORF">SNAT2548_LOCUS6629</name>
</gene>
<dbReference type="AlphaFoldDB" id="A0A812JHG3"/>
<feature type="transmembrane region" description="Helical" evidence="1">
    <location>
        <begin position="475"/>
        <end position="504"/>
    </location>
</feature>
<keyword evidence="3" id="KW-1185">Reference proteome</keyword>
<feature type="transmembrane region" description="Helical" evidence="1">
    <location>
        <begin position="510"/>
        <end position="531"/>
    </location>
</feature>
<dbReference type="EMBL" id="CAJNDS010000446">
    <property type="protein sequence ID" value="CAE7206878.1"/>
    <property type="molecule type" value="Genomic_DNA"/>
</dbReference>
<evidence type="ECO:0000313" key="2">
    <source>
        <dbReference type="EMBL" id="CAE7206878.1"/>
    </source>
</evidence>
<protein>
    <submittedName>
        <fullName evidence="2">Uncharacterized protein</fullName>
    </submittedName>
</protein>
<dbReference type="SUPFAM" id="SSF52200">
    <property type="entry name" value="Toll/Interleukin receptor TIR domain"/>
    <property type="match status" value="1"/>
</dbReference>
<dbReference type="Proteomes" id="UP000604046">
    <property type="component" value="Unassembled WGS sequence"/>
</dbReference>
<feature type="transmembrane region" description="Helical" evidence="1">
    <location>
        <begin position="109"/>
        <end position="129"/>
    </location>
</feature>